<reference evidence="1 2" key="1">
    <citation type="submission" date="2018-10" db="EMBL/GenBank/DDBJ databases">
        <title>Sinomicrobium pectinilyticum sp. nov., a pectinase-producing bacterium isolated from alkaline and saline soil, and emended description of the genus Sinomicrobium.</title>
        <authorList>
            <person name="Cheng B."/>
            <person name="Li C."/>
            <person name="Lai Q."/>
            <person name="Du M."/>
            <person name="Shao Z."/>
            <person name="Xu P."/>
            <person name="Yang C."/>
        </authorList>
    </citation>
    <scope>NUCLEOTIDE SEQUENCE [LARGE SCALE GENOMIC DNA]</scope>
    <source>
        <strain evidence="1 2">5DNS001</strain>
    </source>
</reference>
<name>A0A3N0E2A4_SINP1</name>
<sequence length="73" mass="8610">MRRNRKRAKIHFPGLAFLLKNSLPSTVFIQTDGRDYEGRNPLFLRFFGQNDRNIFNMAVKDRPYFFGTIIDLG</sequence>
<dbReference type="EMBL" id="RJTM01000119">
    <property type="protein sequence ID" value="RNL81972.1"/>
    <property type="molecule type" value="Genomic_DNA"/>
</dbReference>
<comment type="caution">
    <text evidence="1">The sequence shown here is derived from an EMBL/GenBank/DDBJ whole genome shotgun (WGS) entry which is preliminary data.</text>
</comment>
<dbReference type="AlphaFoldDB" id="A0A3N0E2A4"/>
<organism evidence="1 2">
    <name type="scientific">Sinomicrobium pectinilyticum</name>
    <dbReference type="NCBI Taxonomy" id="1084421"/>
    <lineage>
        <taxon>Bacteria</taxon>
        <taxon>Pseudomonadati</taxon>
        <taxon>Bacteroidota</taxon>
        <taxon>Flavobacteriia</taxon>
        <taxon>Flavobacteriales</taxon>
        <taxon>Flavobacteriaceae</taxon>
        <taxon>Sinomicrobium</taxon>
    </lineage>
</organism>
<gene>
    <name evidence="1" type="ORF">ED312_17830</name>
</gene>
<accession>A0A3N0E2A4</accession>
<proteinExistence type="predicted"/>
<dbReference type="Proteomes" id="UP000267469">
    <property type="component" value="Unassembled WGS sequence"/>
</dbReference>
<evidence type="ECO:0000313" key="2">
    <source>
        <dbReference type="Proteomes" id="UP000267469"/>
    </source>
</evidence>
<protein>
    <submittedName>
        <fullName evidence="1">Uncharacterized protein</fullName>
    </submittedName>
</protein>
<keyword evidence="2" id="KW-1185">Reference proteome</keyword>
<evidence type="ECO:0000313" key="1">
    <source>
        <dbReference type="EMBL" id="RNL81972.1"/>
    </source>
</evidence>